<dbReference type="Pfam" id="PF01555">
    <property type="entry name" value="N6_N4_Mtase"/>
    <property type="match status" value="1"/>
</dbReference>
<dbReference type="Gene3D" id="3.40.50.150">
    <property type="entry name" value="Vaccinia Virus protein VP39"/>
    <property type="match status" value="1"/>
</dbReference>
<feature type="domain" description="DNA methylase N-4/N-6" evidence="3">
    <location>
        <begin position="319"/>
        <end position="570"/>
    </location>
</feature>
<dbReference type="SUPFAM" id="SSF53335">
    <property type="entry name" value="S-adenosyl-L-methionine-dependent methyltransferases"/>
    <property type="match status" value="1"/>
</dbReference>
<keyword evidence="5" id="KW-1185">Reference proteome</keyword>
<evidence type="ECO:0000256" key="1">
    <source>
        <dbReference type="ARBA" id="ARBA00022603"/>
    </source>
</evidence>
<name>A0ABY8N5K5_9FLAO</name>
<protein>
    <submittedName>
        <fullName evidence="4">DNA modification methylase</fullName>
    </submittedName>
</protein>
<gene>
    <name evidence="4" type="ORF">MG292_10745</name>
</gene>
<dbReference type="InterPro" id="IPR002941">
    <property type="entry name" value="DNA_methylase_N4/N6"/>
</dbReference>
<accession>A0ABY8N5K5</accession>
<dbReference type="InterPro" id="IPR001091">
    <property type="entry name" value="RM_Methyltransferase"/>
</dbReference>
<dbReference type="InterPro" id="IPR036086">
    <property type="entry name" value="ParB/Sulfiredoxin_sf"/>
</dbReference>
<evidence type="ECO:0000256" key="2">
    <source>
        <dbReference type="ARBA" id="ARBA00022679"/>
    </source>
</evidence>
<dbReference type="PRINTS" id="PR00508">
    <property type="entry name" value="S21N4MTFRASE"/>
</dbReference>
<proteinExistence type="predicted"/>
<dbReference type="InterPro" id="IPR029063">
    <property type="entry name" value="SAM-dependent_MTases_sf"/>
</dbReference>
<evidence type="ECO:0000259" key="3">
    <source>
        <dbReference type="Pfam" id="PF01555"/>
    </source>
</evidence>
<keyword evidence="1 4" id="KW-0489">Methyltransferase</keyword>
<dbReference type="SUPFAM" id="SSF110849">
    <property type="entry name" value="ParB/Sulfiredoxin"/>
    <property type="match status" value="1"/>
</dbReference>
<reference evidence="4 5" key="2">
    <citation type="submission" date="2023-06" db="EMBL/GenBank/DDBJ databases">
        <title>Complete Genome Sequence of Flavobacterium keumense K3R-10.</title>
        <authorList>
            <person name="Jeong H."/>
            <person name="Jhang S.Y."/>
            <person name="Kim J.N."/>
        </authorList>
    </citation>
    <scope>NUCLEOTIDE SEQUENCE [LARGE SCALE GENOMIC DNA]</scope>
    <source>
        <strain evidence="4 5">K3R-10</strain>
    </source>
</reference>
<sequence>MEEIKKLVGNLTKKPMIISVDDLEEHPYHREMYDPIQEGYFKESIKRTNGEPIHAPVVVSAENQGGCYRLVGGAGRLDEMIRNGAKEIEVIYIEMEDENQIRNLIVDLNKQRVKTGRELRNEFIHHCLNYPPKKGIKNYNRLELISGETAHPEERVKKLIRLESELGGTQYDWVITKVFGDELSLHQGLKFCSVLKNETTQSIVPEVVNKLIDNGCDFDRVIDIGNQMDLTNNSEFEIALPFLKNESSVEEISNTIKQLDKTKGVIRLYEDGKSPVKLLNREYISENSIIINGDSATVDLRLLVQKMFRMMVGSCEYGYGTKRKPRPDQDNHDELSKMSAQEFAQYTAKIYHRYLPYLTKDGSIYLIVYDYKSDEYSGYSCFTEHLVLEMKKLGMYLVGRKLWVKTNPLRRQYSYKDAVEGYEFIYRFSANPEDLYTNPYMLMREEAETVFKLTQGCTNHSNNPESNRGGKYFQSNIKKVLNTLDENYCEEIIRGNVGNPGDYFRVAEKVKHSSTSPIYLTSTLILEGSAPGDSVLDIWNGVGNSMISSLLLGRQYAGIEIEENYYNQTIKKVIETEKVVKEYSIMEQLYQLQESREVA</sequence>
<dbReference type="Gene3D" id="3.90.1530.10">
    <property type="entry name" value="Conserved hypothetical protein from pyrococcus furiosus pfu- 392566-001, ParB domain"/>
    <property type="match status" value="1"/>
</dbReference>
<dbReference type="Proteomes" id="UP001232117">
    <property type="component" value="Chromosome"/>
</dbReference>
<dbReference type="GO" id="GO:0032259">
    <property type="term" value="P:methylation"/>
    <property type="evidence" value="ECO:0007669"/>
    <property type="project" value="UniProtKB-KW"/>
</dbReference>
<dbReference type="EMBL" id="CP092332">
    <property type="protein sequence ID" value="WGK94544.1"/>
    <property type="molecule type" value="Genomic_DNA"/>
</dbReference>
<reference evidence="4 5" key="1">
    <citation type="submission" date="2022-02" db="EMBL/GenBank/DDBJ databases">
        <authorList>
            <person name="Cha I.-T."/>
            <person name="Lee K.-E."/>
            <person name="Park S.-J."/>
        </authorList>
    </citation>
    <scope>NUCLEOTIDE SEQUENCE [LARGE SCALE GENOMIC DNA]</scope>
    <source>
        <strain evidence="4 5">K3R-10</strain>
    </source>
</reference>
<evidence type="ECO:0000313" key="5">
    <source>
        <dbReference type="Proteomes" id="UP001232117"/>
    </source>
</evidence>
<dbReference type="GO" id="GO:0008168">
    <property type="term" value="F:methyltransferase activity"/>
    <property type="evidence" value="ECO:0007669"/>
    <property type="project" value="UniProtKB-KW"/>
</dbReference>
<keyword evidence="2" id="KW-0808">Transferase</keyword>
<organism evidence="4 5">
    <name type="scientific">Flavobacterium keumense</name>
    <dbReference type="NCBI Taxonomy" id="1306518"/>
    <lineage>
        <taxon>Bacteria</taxon>
        <taxon>Pseudomonadati</taxon>
        <taxon>Bacteroidota</taxon>
        <taxon>Flavobacteriia</taxon>
        <taxon>Flavobacteriales</taxon>
        <taxon>Flavobacteriaceae</taxon>
        <taxon>Flavobacterium</taxon>
    </lineage>
</organism>
<evidence type="ECO:0000313" key="4">
    <source>
        <dbReference type="EMBL" id="WGK94544.1"/>
    </source>
</evidence>
<dbReference type="RefSeq" id="WP_264532730.1">
    <property type="nucleotide sequence ID" value="NZ_CP092332.1"/>
</dbReference>